<evidence type="ECO:0000313" key="1">
    <source>
        <dbReference type="EMBL" id="SET41911.1"/>
    </source>
</evidence>
<dbReference type="AlphaFoldDB" id="A0A1I0EC22"/>
<accession>A0A1I0EC22</accession>
<reference evidence="2" key="1">
    <citation type="submission" date="2016-10" db="EMBL/GenBank/DDBJ databases">
        <authorList>
            <person name="Varghese N."/>
            <person name="Submissions S."/>
        </authorList>
    </citation>
    <scope>NUCLEOTIDE SEQUENCE [LARGE SCALE GENOMIC DNA]</scope>
    <source>
        <strain evidence="2">NLAE-zl-G277</strain>
    </source>
</reference>
<gene>
    <name evidence="1" type="ORF">SAMN05216313_1066</name>
</gene>
<sequence length="72" mass="8694">MRRIMSACLLQTMRFDTANDANPDQEFEMFCQKMDRNRTQYVIEDKKKEPDGSLVVRLRRQYNTYKTTGYMD</sequence>
<dbReference type="EMBL" id="FOIM01000006">
    <property type="protein sequence ID" value="SET41911.1"/>
    <property type="molecule type" value="Genomic_DNA"/>
</dbReference>
<proteinExistence type="predicted"/>
<name>A0A1I0EC22_9FIRM</name>
<dbReference type="GeneID" id="93280453"/>
<protein>
    <recommendedName>
        <fullName evidence="3">Protein pyrBI</fullName>
    </recommendedName>
</protein>
<organism evidence="1 2">
    <name type="scientific">Enterocloster lavalensis</name>
    <dbReference type="NCBI Taxonomy" id="460384"/>
    <lineage>
        <taxon>Bacteria</taxon>
        <taxon>Bacillati</taxon>
        <taxon>Bacillota</taxon>
        <taxon>Clostridia</taxon>
        <taxon>Lachnospirales</taxon>
        <taxon>Lachnospiraceae</taxon>
        <taxon>Enterocloster</taxon>
    </lineage>
</organism>
<keyword evidence="2" id="KW-1185">Reference proteome</keyword>
<evidence type="ECO:0008006" key="3">
    <source>
        <dbReference type="Google" id="ProtNLM"/>
    </source>
</evidence>
<dbReference type="Proteomes" id="UP000198508">
    <property type="component" value="Unassembled WGS sequence"/>
</dbReference>
<evidence type="ECO:0000313" key="2">
    <source>
        <dbReference type="Proteomes" id="UP000198508"/>
    </source>
</evidence>
<dbReference type="RefSeq" id="WP_242956291.1">
    <property type="nucleotide sequence ID" value="NZ_CAJJSN010000053.1"/>
</dbReference>